<proteinExistence type="predicted"/>
<dbReference type="PATRIC" id="fig|945713.3.peg.295"/>
<feature type="signal peptide" evidence="1">
    <location>
        <begin position="1"/>
        <end position="21"/>
    </location>
</feature>
<protein>
    <recommendedName>
        <fullName evidence="2">DUF4097 domain-containing protein</fullName>
    </recommendedName>
</protein>
<dbReference type="PANTHER" id="PTHR34094:SF1">
    <property type="entry name" value="PROTEIN FAM185A"/>
    <property type="match status" value="1"/>
</dbReference>
<evidence type="ECO:0000256" key="1">
    <source>
        <dbReference type="SAM" id="SignalP"/>
    </source>
</evidence>
<feature type="domain" description="DUF4097" evidence="2">
    <location>
        <begin position="118"/>
        <end position="262"/>
    </location>
</feature>
<dbReference type="OrthoDB" id="937739at2"/>
<dbReference type="STRING" id="945713.IALB_0295"/>
<gene>
    <name evidence="3" type="ordered locus">IALB_0295</name>
</gene>
<dbReference type="KEGG" id="ial:IALB_0295"/>
<dbReference type="Pfam" id="PF13349">
    <property type="entry name" value="DUF4097"/>
    <property type="match status" value="1"/>
</dbReference>
<dbReference type="HOGENOM" id="CLU_064050_0_0_10"/>
<evidence type="ECO:0000313" key="4">
    <source>
        <dbReference type="Proteomes" id="UP000007394"/>
    </source>
</evidence>
<sequence length="265" mass="29154">MKNYLTTLLLLTFTLISSSFASNLFKKDLELIHHKNFKIESGKLLKLSTDGGDVAITPWHRNEVEVKIYGNENAREKYEYYFDADNQSINIKGERKKKWKFISNIKLKYEVKVPANFNLQISTAGGDIKVGGVSGEISLNTSGGDIWADRLTGAVKLNTSGGDIKIFSNDASVDAKTSGGDITLEYTGQNKGIELRTSGGDIEITLPYDFSAKVELSTSGGDVSCNFKLNNVEKMSRTRIIGEINNGGNKLIATTSDGDIEVRHR</sequence>
<dbReference type="EMBL" id="CP003418">
    <property type="protein sequence ID" value="AFH48007.1"/>
    <property type="molecule type" value="Genomic_DNA"/>
</dbReference>
<dbReference type="InterPro" id="IPR025164">
    <property type="entry name" value="Toastrack_DUF4097"/>
</dbReference>
<dbReference type="eggNOG" id="COG3595">
    <property type="taxonomic scope" value="Bacteria"/>
</dbReference>
<dbReference type="AlphaFoldDB" id="I0AGA0"/>
<evidence type="ECO:0000313" key="3">
    <source>
        <dbReference type="EMBL" id="AFH48007.1"/>
    </source>
</evidence>
<reference evidence="3 4" key="1">
    <citation type="journal article" date="2012" name="Front. Microbiol.">
        <title>Complete genome of Ignavibacterium album, a metabolically versatile, flagellated, facultative anaerobe from the phylum Chlorobi.</title>
        <authorList>
            <person name="Liu Z."/>
            <person name="Frigaard N.-U."/>
            <person name="Vogl K."/>
            <person name="Iino T."/>
            <person name="Ohkuma M."/>
            <person name="Overmann J."/>
            <person name="Bryant D.A."/>
        </authorList>
    </citation>
    <scope>NUCLEOTIDE SEQUENCE [LARGE SCALE GENOMIC DNA]</scope>
    <source>
        <strain evidence="4">DSM 19864 / JCM 16511 / NBRC 101810 / Mat9-16</strain>
    </source>
</reference>
<keyword evidence="1" id="KW-0732">Signal</keyword>
<keyword evidence="4" id="KW-1185">Reference proteome</keyword>
<name>I0AGA0_IGNAJ</name>
<dbReference type="RefSeq" id="WP_014559166.1">
    <property type="nucleotide sequence ID" value="NC_017464.1"/>
</dbReference>
<organism evidence="3 4">
    <name type="scientific">Ignavibacterium album (strain DSM 19864 / JCM 16511 / NBRC 101810 / Mat9-16)</name>
    <dbReference type="NCBI Taxonomy" id="945713"/>
    <lineage>
        <taxon>Bacteria</taxon>
        <taxon>Pseudomonadati</taxon>
        <taxon>Ignavibacteriota</taxon>
        <taxon>Ignavibacteria</taxon>
        <taxon>Ignavibacteriales</taxon>
        <taxon>Ignavibacteriaceae</taxon>
        <taxon>Ignavibacterium</taxon>
    </lineage>
</organism>
<feature type="chain" id="PRO_5003624722" description="DUF4097 domain-containing protein" evidence="1">
    <location>
        <begin position="22"/>
        <end position="265"/>
    </location>
</feature>
<dbReference type="Proteomes" id="UP000007394">
    <property type="component" value="Chromosome"/>
</dbReference>
<evidence type="ECO:0000259" key="2">
    <source>
        <dbReference type="Pfam" id="PF13349"/>
    </source>
</evidence>
<dbReference type="PANTHER" id="PTHR34094">
    <property type="match status" value="1"/>
</dbReference>
<accession>I0AGA0</accession>